<dbReference type="GO" id="GO:0016787">
    <property type="term" value="F:hydrolase activity"/>
    <property type="evidence" value="ECO:0007669"/>
    <property type="project" value="UniProtKB-KW"/>
</dbReference>
<feature type="non-terminal residue" evidence="8">
    <location>
        <position position="66"/>
    </location>
</feature>
<evidence type="ECO:0000256" key="5">
    <source>
        <dbReference type="ARBA" id="ARBA00022801"/>
    </source>
</evidence>
<evidence type="ECO:0000256" key="1">
    <source>
        <dbReference type="ARBA" id="ARBA00022679"/>
    </source>
</evidence>
<name>A0A7K7WVW7_9AVES</name>
<dbReference type="Gene3D" id="3.30.70.270">
    <property type="match status" value="1"/>
</dbReference>
<evidence type="ECO:0000256" key="6">
    <source>
        <dbReference type="ARBA" id="ARBA00022918"/>
    </source>
</evidence>
<dbReference type="EMBL" id="VZSV01000641">
    <property type="protein sequence ID" value="NXA57406.1"/>
    <property type="molecule type" value="Genomic_DNA"/>
</dbReference>
<reference evidence="8 9" key="1">
    <citation type="submission" date="2019-09" db="EMBL/GenBank/DDBJ databases">
        <title>Bird 10,000 Genomes (B10K) Project - Family phase.</title>
        <authorList>
            <person name="Zhang G."/>
        </authorList>
    </citation>
    <scope>NUCLEOTIDE SEQUENCE [LARGE SCALE GENOMIC DNA]</scope>
    <source>
        <strain evidence="8">B10K-MSB-01</strain>
    </source>
</reference>
<keyword evidence="6" id="KW-0695">RNA-directed DNA polymerase</keyword>
<dbReference type="SUPFAM" id="SSF56672">
    <property type="entry name" value="DNA/RNA polymerases"/>
    <property type="match status" value="1"/>
</dbReference>
<dbReference type="InterPro" id="IPR043502">
    <property type="entry name" value="DNA/RNA_pol_sf"/>
</dbReference>
<gene>
    <name evidence="8" type="primary">Ervk18_3</name>
    <name evidence="8" type="ORF">NOTJUL_R14725</name>
</gene>
<feature type="domain" description="Reverse transcriptase thumb" evidence="7">
    <location>
        <begin position="18"/>
        <end position="63"/>
    </location>
</feature>
<proteinExistence type="predicted"/>
<dbReference type="Pfam" id="PF06817">
    <property type="entry name" value="RVT_thumb"/>
    <property type="match status" value="1"/>
</dbReference>
<dbReference type="OrthoDB" id="9319918at2759"/>
<dbReference type="GO" id="GO:0035613">
    <property type="term" value="F:RNA stem-loop binding"/>
    <property type="evidence" value="ECO:0007669"/>
    <property type="project" value="TreeGrafter"/>
</dbReference>
<keyword evidence="3" id="KW-0540">Nuclease</keyword>
<dbReference type="GO" id="GO:0003964">
    <property type="term" value="F:RNA-directed DNA polymerase activity"/>
    <property type="evidence" value="ECO:0007669"/>
    <property type="project" value="UniProtKB-KW"/>
</dbReference>
<keyword evidence="9" id="KW-1185">Reference proteome</keyword>
<dbReference type="InterPro" id="IPR010661">
    <property type="entry name" value="RVT_thumb"/>
</dbReference>
<evidence type="ECO:0000256" key="4">
    <source>
        <dbReference type="ARBA" id="ARBA00022759"/>
    </source>
</evidence>
<accession>A0A7K7WVW7</accession>
<feature type="non-terminal residue" evidence="8">
    <location>
        <position position="1"/>
    </location>
</feature>
<dbReference type="AlphaFoldDB" id="A0A7K7WVW7"/>
<dbReference type="PANTHER" id="PTHR41694">
    <property type="entry name" value="ENDOGENOUS RETROVIRUS GROUP K MEMBER POL PROTEIN"/>
    <property type="match status" value="1"/>
</dbReference>
<evidence type="ECO:0000259" key="7">
    <source>
        <dbReference type="Pfam" id="PF06817"/>
    </source>
</evidence>
<protein>
    <submittedName>
        <fullName evidence="8">POK18 protein</fullName>
    </submittedName>
</protein>
<keyword evidence="4" id="KW-0255">Endonuclease</keyword>
<dbReference type="Proteomes" id="UP000531559">
    <property type="component" value="Unassembled WGS sequence"/>
</dbReference>
<dbReference type="PANTHER" id="PTHR41694:SF3">
    <property type="entry name" value="RNA-DIRECTED DNA POLYMERASE-RELATED"/>
    <property type="match status" value="1"/>
</dbReference>
<keyword evidence="2" id="KW-0548">Nucleotidyltransferase</keyword>
<keyword evidence="5" id="KW-0378">Hydrolase</keyword>
<evidence type="ECO:0000256" key="3">
    <source>
        <dbReference type="ARBA" id="ARBA00022722"/>
    </source>
</evidence>
<evidence type="ECO:0000313" key="9">
    <source>
        <dbReference type="Proteomes" id="UP000531559"/>
    </source>
</evidence>
<dbReference type="InterPro" id="IPR043128">
    <property type="entry name" value="Rev_trsase/Diguanyl_cyclase"/>
</dbReference>
<keyword evidence="1" id="KW-0808">Transferase</keyword>
<evidence type="ECO:0000313" key="8">
    <source>
        <dbReference type="EMBL" id="NXA57406.1"/>
    </source>
</evidence>
<comment type="caution">
    <text evidence="8">The sequence shown here is derived from an EMBL/GenBank/DDBJ whole genome shotgun (WGS) entry which is preliminary data.</text>
</comment>
<organism evidence="8 9">
    <name type="scientific">Nothocercus julius</name>
    <dbReference type="NCBI Taxonomy" id="2585813"/>
    <lineage>
        <taxon>Eukaryota</taxon>
        <taxon>Metazoa</taxon>
        <taxon>Chordata</taxon>
        <taxon>Craniata</taxon>
        <taxon>Vertebrata</taxon>
        <taxon>Euteleostomi</taxon>
        <taxon>Archelosauria</taxon>
        <taxon>Archosauria</taxon>
        <taxon>Dinosauria</taxon>
        <taxon>Saurischia</taxon>
        <taxon>Theropoda</taxon>
        <taxon>Coelurosauria</taxon>
        <taxon>Aves</taxon>
        <taxon>Palaeognathae</taxon>
        <taxon>Tinamiformes</taxon>
        <taxon>Tinamidae</taxon>
        <taxon>Nothocercus</taxon>
    </lineage>
</organism>
<evidence type="ECO:0000256" key="2">
    <source>
        <dbReference type="ARBA" id="ARBA00022695"/>
    </source>
</evidence>
<dbReference type="GO" id="GO:0004519">
    <property type="term" value="F:endonuclease activity"/>
    <property type="evidence" value="ECO:0007669"/>
    <property type="project" value="UniProtKB-KW"/>
</dbReference>
<sequence>WKYLGWIISDTVVRPQTLALSPSLRTLHDAQKLLGDLQWVRPVVGLRNEDLAPLLPLLKGSDTTQH</sequence>